<keyword evidence="3" id="KW-1185">Reference proteome</keyword>
<organism evidence="1">
    <name type="scientific">Guillardia theta (strain CCMP2712)</name>
    <name type="common">Cryptophyte</name>
    <dbReference type="NCBI Taxonomy" id="905079"/>
    <lineage>
        <taxon>Eukaryota</taxon>
        <taxon>Cryptophyceae</taxon>
        <taxon>Pyrenomonadales</taxon>
        <taxon>Geminigeraceae</taxon>
        <taxon>Guillardia</taxon>
    </lineage>
</organism>
<dbReference type="GeneID" id="17306140"/>
<dbReference type="RefSeq" id="XP_005836472.1">
    <property type="nucleotide sequence ID" value="XM_005836415.1"/>
</dbReference>
<accession>L1JM52</accession>
<reference evidence="2" key="3">
    <citation type="submission" date="2015-06" db="UniProtKB">
        <authorList>
            <consortium name="EnsemblProtists"/>
        </authorList>
    </citation>
    <scope>IDENTIFICATION</scope>
</reference>
<dbReference type="Proteomes" id="UP000011087">
    <property type="component" value="Unassembled WGS sequence"/>
</dbReference>
<protein>
    <submittedName>
        <fullName evidence="1 2">Uncharacterized protein</fullName>
    </submittedName>
</protein>
<reference evidence="1 3" key="1">
    <citation type="journal article" date="2012" name="Nature">
        <title>Algal genomes reveal evolutionary mosaicism and the fate of nucleomorphs.</title>
        <authorList>
            <consortium name="DOE Joint Genome Institute"/>
            <person name="Curtis B.A."/>
            <person name="Tanifuji G."/>
            <person name="Burki F."/>
            <person name="Gruber A."/>
            <person name="Irimia M."/>
            <person name="Maruyama S."/>
            <person name="Arias M.C."/>
            <person name="Ball S.G."/>
            <person name="Gile G.H."/>
            <person name="Hirakawa Y."/>
            <person name="Hopkins J.F."/>
            <person name="Kuo A."/>
            <person name="Rensing S.A."/>
            <person name="Schmutz J."/>
            <person name="Symeonidi A."/>
            <person name="Elias M."/>
            <person name="Eveleigh R.J."/>
            <person name="Herman E.K."/>
            <person name="Klute M.J."/>
            <person name="Nakayama T."/>
            <person name="Obornik M."/>
            <person name="Reyes-Prieto A."/>
            <person name="Armbrust E.V."/>
            <person name="Aves S.J."/>
            <person name="Beiko R.G."/>
            <person name="Coutinho P."/>
            <person name="Dacks J.B."/>
            <person name="Durnford D.G."/>
            <person name="Fast N.M."/>
            <person name="Green B.R."/>
            <person name="Grisdale C.J."/>
            <person name="Hempel F."/>
            <person name="Henrissat B."/>
            <person name="Hoppner M.P."/>
            <person name="Ishida K."/>
            <person name="Kim E."/>
            <person name="Koreny L."/>
            <person name="Kroth P.G."/>
            <person name="Liu Y."/>
            <person name="Malik S.B."/>
            <person name="Maier U.G."/>
            <person name="McRose D."/>
            <person name="Mock T."/>
            <person name="Neilson J.A."/>
            <person name="Onodera N.T."/>
            <person name="Poole A.M."/>
            <person name="Pritham E.J."/>
            <person name="Richards T.A."/>
            <person name="Rocap G."/>
            <person name="Roy S.W."/>
            <person name="Sarai C."/>
            <person name="Schaack S."/>
            <person name="Shirato S."/>
            <person name="Slamovits C.H."/>
            <person name="Spencer D.F."/>
            <person name="Suzuki S."/>
            <person name="Worden A.Z."/>
            <person name="Zauner S."/>
            <person name="Barry K."/>
            <person name="Bell C."/>
            <person name="Bharti A.K."/>
            <person name="Crow J.A."/>
            <person name="Grimwood J."/>
            <person name="Kramer R."/>
            <person name="Lindquist E."/>
            <person name="Lucas S."/>
            <person name="Salamov A."/>
            <person name="McFadden G.I."/>
            <person name="Lane C.E."/>
            <person name="Keeling P.J."/>
            <person name="Gray M.W."/>
            <person name="Grigoriev I.V."/>
            <person name="Archibald J.M."/>
        </authorList>
    </citation>
    <scope>NUCLEOTIDE SEQUENCE</scope>
    <source>
        <strain evidence="1 3">CCMP2712</strain>
    </source>
</reference>
<proteinExistence type="predicted"/>
<dbReference type="HOGENOM" id="CLU_1258175_0_0_1"/>
<gene>
    <name evidence="1" type="ORF">GUITHDRAFT_105017</name>
</gene>
<dbReference type="EnsemblProtists" id="EKX49492">
    <property type="protein sequence ID" value="EKX49492"/>
    <property type="gene ID" value="GUITHDRAFT_105017"/>
</dbReference>
<evidence type="ECO:0000313" key="3">
    <source>
        <dbReference type="Proteomes" id="UP000011087"/>
    </source>
</evidence>
<sequence>MLVVTTRTVQNPTNSTITTDIITIKIIVIKITIKIVSKMNIDKINIDTKITTNTIKINTNANMNITVNTITTANMITTITKITTNTISKINTIIITHTIFTITTITNKITIRKETELSAVASSLIATSNGRNSPTSFFPTPRGSIIFISIMMEGRNSTLPSTSPGGGSGVHQAGGGIDKMQLVRLQGDEMCALDRMMNETSQHCPRLFMPIETLMKPLVT</sequence>
<dbReference type="PaxDb" id="55529-EKX49492"/>
<evidence type="ECO:0000313" key="2">
    <source>
        <dbReference type="EnsemblProtists" id="EKX49492"/>
    </source>
</evidence>
<name>L1JM52_GUITC</name>
<evidence type="ECO:0000313" key="1">
    <source>
        <dbReference type="EMBL" id="EKX49492.1"/>
    </source>
</evidence>
<reference evidence="3" key="2">
    <citation type="submission" date="2012-11" db="EMBL/GenBank/DDBJ databases">
        <authorList>
            <person name="Kuo A."/>
            <person name="Curtis B.A."/>
            <person name="Tanifuji G."/>
            <person name="Burki F."/>
            <person name="Gruber A."/>
            <person name="Irimia M."/>
            <person name="Maruyama S."/>
            <person name="Arias M.C."/>
            <person name="Ball S.G."/>
            <person name="Gile G.H."/>
            <person name="Hirakawa Y."/>
            <person name="Hopkins J.F."/>
            <person name="Rensing S.A."/>
            <person name="Schmutz J."/>
            <person name="Symeonidi A."/>
            <person name="Elias M."/>
            <person name="Eveleigh R.J."/>
            <person name="Herman E.K."/>
            <person name="Klute M.J."/>
            <person name="Nakayama T."/>
            <person name="Obornik M."/>
            <person name="Reyes-Prieto A."/>
            <person name="Armbrust E.V."/>
            <person name="Aves S.J."/>
            <person name="Beiko R.G."/>
            <person name="Coutinho P."/>
            <person name="Dacks J.B."/>
            <person name="Durnford D.G."/>
            <person name="Fast N.M."/>
            <person name="Green B.R."/>
            <person name="Grisdale C."/>
            <person name="Hempe F."/>
            <person name="Henrissat B."/>
            <person name="Hoppner M.P."/>
            <person name="Ishida K.-I."/>
            <person name="Kim E."/>
            <person name="Koreny L."/>
            <person name="Kroth P.G."/>
            <person name="Liu Y."/>
            <person name="Malik S.-B."/>
            <person name="Maier U.G."/>
            <person name="McRose D."/>
            <person name="Mock T."/>
            <person name="Neilson J.A."/>
            <person name="Onodera N.T."/>
            <person name="Poole A.M."/>
            <person name="Pritham E.J."/>
            <person name="Richards T.A."/>
            <person name="Rocap G."/>
            <person name="Roy S.W."/>
            <person name="Sarai C."/>
            <person name="Schaack S."/>
            <person name="Shirato S."/>
            <person name="Slamovits C.H."/>
            <person name="Spencer D.F."/>
            <person name="Suzuki S."/>
            <person name="Worden A.Z."/>
            <person name="Zauner S."/>
            <person name="Barry K."/>
            <person name="Bell C."/>
            <person name="Bharti A.K."/>
            <person name="Crow J.A."/>
            <person name="Grimwood J."/>
            <person name="Kramer R."/>
            <person name="Lindquist E."/>
            <person name="Lucas S."/>
            <person name="Salamov A."/>
            <person name="McFadden G.I."/>
            <person name="Lane C.E."/>
            <person name="Keeling P.J."/>
            <person name="Gray M.W."/>
            <person name="Grigoriev I.V."/>
            <person name="Archibald J.M."/>
        </authorList>
    </citation>
    <scope>NUCLEOTIDE SEQUENCE</scope>
    <source>
        <strain evidence="3">CCMP2712</strain>
    </source>
</reference>
<dbReference type="KEGG" id="gtt:GUITHDRAFT_105017"/>
<dbReference type="AlphaFoldDB" id="L1JM52"/>
<dbReference type="EMBL" id="JH992982">
    <property type="protein sequence ID" value="EKX49492.1"/>
    <property type="molecule type" value="Genomic_DNA"/>
</dbReference>